<dbReference type="Gene3D" id="3.65.10.20">
    <property type="entry name" value="RNA 3'-terminal phosphate cyclase domain"/>
    <property type="match status" value="1"/>
</dbReference>
<reference evidence="7" key="1">
    <citation type="submission" date="2021-12" db="EMBL/GenBank/DDBJ databases">
        <authorList>
            <person name="King R."/>
        </authorList>
    </citation>
    <scope>NUCLEOTIDE SEQUENCE</scope>
</reference>
<comment type="similarity">
    <text evidence="2">Belongs to the RNA 3'-terminal cyclase family. Type 2 subfamily.</text>
</comment>
<dbReference type="PANTHER" id="PTHR11096:SF1">
    <property type="entry name" value="RNA 3'-TERMINAL PHOSPHATE CYCLASE-LIKE PROTEIN"/>
    <property type="match status" value="1"/>
</dbReference>
<dbReference type="InterPro" id="IPR013791">
    <property type="entry name" value="RNA3'-term_phos_cycl_insert"/>
</dbReference>
<protein>
    <recommendedName>
        <fullName evidence="9">RNA 3'-terminal phosphate cyclase-like protein</fullName>
    </recommendedName>
</protein>
<organism evidence="7 8">
    <name type="scientific">Bemisia tabaci</name>
    <name type="common">Sweetpotato whitefly</name>
    <name type="synonym">Aleurodes tabaci</name>
    <dbReference type="NCBI Taxonomy" id="7038"/>
    <lineage>
        <taxon>Eukaryota</taxon>
        <taxon>Metazoa</taxon>
        <taxon>Ecdysozoa</taxon>
        <taxon>Arthropoda</taxon>
        <taxon>Hexapoda</taxon>
        <taxon>Insecta</taxon>
        <taxon>Pterygota</taxon>
        <taxon>Neoptera</taxon>
        <taxon>Paraneoptera</taxon>
        <taxon>Hemiptera</taxon>
        <taxon>Sternorrhyncha</taxon>
        <taxon>Aleyrodoidea</taxon>
        <taxon>Aleyrodidae</taxon>
        <taxon>Aleyrodinae</taxon>
        <taxon>Bemisia</taxon>
    </lineage>
</organism>
<dbReference type="InterPro" id="IPR016443">
    <property type="entry name" value="RNA3'_term_phos_cyc_type_2"/>
</dbReference>
<dbReference type="PROSITE" id="PS01287">
    <property type="entry name" value="RTC"/>
    <property type="match status" value="1"/>
</dbReference>
<name>A0A9N9ZZ85_BEMTA</name>
<dbReference type="EMBL" id="OU963862">
    <property type="protein sequence ID" value="CAH0380906.1"/>
    <property type="molecule type" value="Genomic_DNA"/>
</dbReference>
<dbReference type="InterPro" id="IPR000228">
    <property type="entry name" value="RNA3'_term_phos_cyc"/>
</dbReference>
<evidence type="ECO:0000259" key="6">
    <source>
        <dbReference type="Pfam" id="PF05189"/>
    </source>
</evidence>
<dbReference type="InterPro" id="IPR013792">
    <property type="entry name" value="RNA3'P_cycl/enolpyr_Trfase_a/b"/>
</dbReference>
<dbReference type="OrthoDB" id="1911237at2759"/>
<dbReference type="NCBIfam" id="TIGR03400">
    <property type="entry name" value="18S_RNA_Rcl1p"/>
    <property type="match status" value="1"/>
</dbReference>
<dbReference type="AlphaFoldDB" id="A0A9N9ZZ85"/>
<evidence type="ECO:0000313" key="8">
    <source>
        <dbReference type="Proteomes" id="UP001152759"/>
    </source>
</evidence>
<keyword evidence="8" id="KW-1185">Reference proteome</keyword>
<gene>
    <name evidence="7" type="ORF">BEMITA_LOCUS615</name>
</gene>
<dbReference type="Pfam" id="PF05189">
    <property type="entry name" value="RTC_insert"/>
    <property type="match status" value="1"/>
</dbReference>
<dbReference type="Gene3D" id="3.30.360.20">
    <property type="entry name" value="RNA 3'-terminal phosphate cyclase, insert domain"/>
    <property type="match status" value="1"/>
</dbReference>
<evidence type="ECO:0008006" key="9">
    <source>
        <dbReference type="Google" id="ProtNLM"/>
    </source>
</evidence>
<dbReference type="InterPro" id="IPR020719">
    <property type="entry name" value="RNA3'_term_phos_cycl-like_CS"/>
</dbReference>
<dbReference type="InterPro" id="IPR037136">
    <property type="entry name" value="RNA3'_phos_cyclase_dom_sf"/>
</dbReference>
<dbReference type="GO" id="GO:0004521">
    <property type="term" value="F:RNA endonuclease activity"/>
    <property type="evidence" value="ECO:0007669"/>
    <property type="project" value="TreeGrafter"/>
</dbReference>
<dbReference type="CDD" id="cd00875">
    <property type="entry name" value="RNA_Cyclase_Class_I"/>
    <property type="match status" value="1"/>
</dbReference>
<dbReference type="InterPro" id="IPR036553">
    <property type="entry name" value="RPTC_insert"/>
</dbReference>
<proteinExistence type="inferred from homology"/>
<evidence type="ECO:0000256" key="1">
    <source>
        <dbReference type="ARBA" id="ARBA00004604"/>
    </source>
</evidence>
<dbReference type="SUPFAM" id="SSF55205">
    <property type="entry name" value="EPT/RTPC-like"/>
    <property type="match status" value="1"/>
</dbReference>
<keyword evidence="3" id="KW-0690">Ribosome biogenesis</keyword>
<keyword evidence="4" id="KW-0539">Nucleus</keyword>
<dbReference type="KEGG" id="btab:109034027"/>
<dbReference type="PANTHER" id="PTHR11096">
    <property type="entry name" value="RNA 3' TERMINAL PHOSPHATE CYCLASE"/>
    <property type="match status" value="1"/>
</dbReference>
<feature type="domain" description="RNA 3'-terminal phosphate cyclase insert" evidence="6">
    <location>
        <begin position="185"/>
        <end position="288"/>
    </location>
</feature>
<accession>A0A9N9ZZ85</accession>
<dbReference type="Pfam" id="PF01137">
    <property type="entry name" value="RTC"/>
    <property type="match status" value="1"/>
</dbReference>
<dbReference type="GO" id="GO:0005730">
    <property type="term" value="C:nucleolus"/>
    <property type="evidence" value="ECO:0007669"/>
    <property type="project" value="UniProtKB-SubCell"/>
</dbReference>
<evidence type="ECO:0000256" key="2">
    <source>
        <dbReference type="ARBA" id="ARBA00007089"/>
    </source>
</evidence>
<dbReference type="GO" id="GO:0000479">
    <property type="term" value="P:endonucleolytic cleavage of tricistronic rRNA transcript (SSU-rRNA, 5.8S rRNA, LSU-rRNA)"/>
    <property type="evidence" value="ECO:0007669"/>
    <property type="project" value="TreeGrafter"/>
</dbReference>
<evidence type="ECO:0000313" key="7">
    <source>
        <dbReference type="EMBL" id="CAH0380906.1"/>
    </source>
</evidence>
<comment type="subcellular location">
    <subcellularLocation>
        <location evidence="1">Nucleus</location>
        <location evidence="1">Nucleolus</location>
    </subcellularLocation>
</comment>
<sequence>MKNVKSNLLEFKGSNFFRQRLILSVLSAKPIRITDIRSKSDEPGLAEFEINLLRLIDKLTNGTVLEVNETGTTLYFQPGMLTGGKFDHECCKQRAIGYYFEAVLAFAPFCKKALEITLRGVTNNKIDPSVDSLKTGALPLLRRFLIIDPGIDLKIRKRGMEPEGGGEIHFVCPNLKQLKPIQIKDFGKIKRIRGTAFSLRTSPVLSNRVIDGIKSVLLNFIPDVFITVDHLKGQNAGKSPGFGASLVAESTAEVFYTADQVCNIPPEPRSVPEDLGKELAFRLCEEISRGGCVDSSYQSLVCLWMALHQKDVSQCLFGPLSPYTIQFLRHLKEFFGVTFKLEPFVQDDEDDFDLKQGSNKVLVTCVGTGFNKIA</sequence>
<evidence type="ECO:0000256" key="4">
    <source>
        <dbReference type="ARBA" id="ARBA00023242"/>
    </source>
</evidence>
<evidence type="ECO:0000256" key="3">
    <source>
        <dbReference type="ARBA" id="ARBA00022517"/>
    </source>
</evidence>
<feature type="domain" description="RNA 3'-terminal phosphate cyclase" evidence="5">
    <location>
        <begin position="10"/>
        <end position="340"/>
    </location>
</feature>
<evidence type="ECO:0000259" key="5">
    <source>
        <dbReference type="Pfam" id="PF01137"/>
    </source>
</evidence>
<dbReference type="PIRSF" id="PIRSF005378">
    <property type="entry name" value="RNA3'_term_phos_cycl_euk"/>
    <property type="match status" value="1"/>
</dbReference>
<dbReference type="Proteomes" id="UP001152759">
    <property type="component" value="Chromosome 1"/>
</dbReference>
<dbReference type="InterPro" id="IPR023797">
    <property type="entry name" value="RNA3'_phos_cyclase_dom"/>
</dbReference>